<evidence type="ECO:0000256" key="11">
    <source>
        <dbReference type="SAM" id="MobiDB-lite"/>
    </source>
</evidence>
<feature type="region of interest" description="Disordered" evidence="11">
    <location>
        <begin position="157"/>
        <end position="180"/>
    </location>
</feature>
<keyword evidence="10" id="KW-0813">Transport</keyword>
<feature type="transmembrane region" description="Helical" evidence="10">
    <location>
        <begin position="12"/>
        <end position="36"/>
    </location>
</feature>
<dbReference type="GO" id="GO:0062054">
    <property type="term" value="F:fluoride channel activity"/>
    <property type="evidence" value="ECO:0007669"/>
    <property type="project" value="UniProtKB-UniRule"/>
</dbReference>
<dbReference type="GO" id="GO:0140114">
    <property type="term" value="P:cellular detoxification of fluoride"/>
    <property type="evidence" value="ECO:0007669"/>
    <property type="project" value="UniProtKB-UniRule"/>
</dbReference>
<evidence type="ECO:0000313" key="12">
    <source>
        <dbReference type="EMBL" id="PKY65655.1"/>
    </source>
</evidence>
<dbReference type="GO" id="GO:0005886">
    <property type="term" value="C:plasma membrane"/>
    <property type="evidence" value="ECO:0007669"/>
    <property type="project" value="UniProtKB-SubCell"/>
</dbReference>
<evidence type="ECO:0000256" key="3">
    <source>
        <dbReference type="ARBA" id="ARBA00022692"/>
    </source>
</evidence>
<comment type="similarity">
    <text evidence="7 10">Belongs to the fluoride channel Fluc/FEX (TC 1.A.43) family.</text>
</comment>
<evidence type="ECO:0000256" key="8">
    <source>
        <dbReference type="ARBA" id="ARBA00035585"/>
    </source>
</evidence>
<dbReference type="AlphaFoldDB" id="A0A2I1I3F4"/>
<proteinExistence type="inferred from homology"/>
<keyword evidence="5 10" id="KW-0472">Membrane</keyword>
<comment type="function">
    <text evidence="9 10">Fluoride-specific ion channel. Important for reducing fluoride concentration in the cell, thus reducing its toxicity.</text>
</comment>
<feature type="transmembrane region" description="Helical" evidence="10">
    <location>
        <begin position="113"/>
        <end position="137"/>
    </location>
</feature>
<comment type="caution">
    <text evidence="12">The sequence shown here is derived from an EMBL/GenBank/DDBJ whole genome shotgun (WGS) entry which is preliminary data.</text>
</comment>
<dbReference type="Proteomes" id="UP000234545">
    <property type="component" value="Unassembled WGS sequence"/>
</dbReference>
<comment type="subcellular location">
    <subcellularLocation>
        <location evidence="1 10">Cell membrane</location>
        <topology evidence="1 10">Multi-pass membrane protein</topology>
    </subcellularLocation>
</comment>
<comment type="catalytic activity">
    <reaction evidence="8">
        <text>fluoride(in) = fluoride(out)</text>
        <dbReference type="Rhea" id="RHEA:76159"/>
        <dbReference type="ChEBI" id="CHEBI:17051"/>
    </reaction>
    <physiologicalReaction direction="left-to-right" evidence="8">
        <dbReference type="Rhea" id="RHEA:76160"/>
    </physiologicalReaction>
</comment>
<feature type="binding site" evidence="10">
    <location>
        <position position="91"/>
    </location>
    <ligand>
        <name>Na(+)</name>
        <dbReference type="ChEBI" id="CHEBI:29101"/>
        <note>structural</note>
    </ligand>
</feature>
<feature type="compositionally biased region" description="Polar residues" evidence="11">
    <location>
        <begin position="157"/>
        <end position="166"/>
    </location>
</feature>
<dbReference type="RefSeq" id="WP_101628694.1">
    <property type="nucleotide sequence ID" value="NZ_PKKJ01000018.1"/>
</dbReference>
<keyword evidence="10" id="KW-0479">Metal-binding</keyword>
<keyword evidence="3 10" id="KW-0812">Transmembrane</keyword>
<keyword evidence="6 10" id="KW-0407">Ion channel</keyword>
<evidence type="ECO:0000256" key="2">
    <source>
        <dbReference type="ARBA" id="ARBA00022475"/>
    </source>
</evidence>
<dbReference type="InterPro" id="IPR003691">
    <property type="entry name" value="FluC"/>
</dbReference>
<reference evidence="12 13" key="1">
    <citation type="submission" date="2017-12" db="EMBL/GenBank/DDBJ databases">
        <title>Phylogenetic diversity of female urinary microbiome.</title>
        <authorList>
            <person name="Thomas-White K."/>
            <person name="Wolfe A.J."/>
        </authorList>
    </citation>
    <scope>NUCLEOTIDE SEQUENCE [LARGE SCALE GENOMIC DNA]</scope>
    <source>
        <strain evidence="12 13">UMB0250</strain>
    </source>
</reference>
<keyword evidence="10" id="KW-0915">Sodium</keyword>
<gene>
    <name evidence="10" type="primary">fluC</name>
    <name evidence="10" type="synonym">crcB</name>
    <name evidence="12" type="ORF">CYJ25_08350</name>
</gene>
<dbReference type="Pfam" id="PF02537">
    <property type="entry name" value="CRCB"/>
    <property type="match status" value="1"/>
</dbReference>
<keyword evidence="2 10" id="KW-1003">Cell membrane</keyword>
<comment type="activity regulation">
    <text evidence="10">Na(+) is not transported, but it plays an essential structural role and its presence is essential for fluoride channel function.</text>
</comment>
<evidence type="ECO:0000313" key="13">
    <source>
        <dbReference type="Proteomes" id="UP000234545"/>
    </source>
</evidence>
<dbReference type="OrthoDB" id="5148600at2"/>
<dbReference type="HAMAP" id="MF_00454">
    <property type="entry name" value="FluC"/>
    <property type="match status" value="1"/>
</dbReference>
<evidence type="ECO:0000256" key="5">
    <source>
        <dbReference type="ARBA" id="ARBA00023136"/>
    </source>
</evidence>
<feature type="transmembrane region" description="Helical" evidence="10">
    <location>
        <begin position="48"/>
        <end position="71"/>
    </location>
</feature>
<name>A0A2I1I3F4_9ACTO</name>
<protein>
    <recommendedName>
        <fullName evidence="10">Fluoride-specific ion channel FluC</fullName>
    </recommendedName>
</protein>
<feature type="binding site" evidence="10">
    <location>
        <position position="88"/>
    </location>
    <ligand>
        <name>Na(+)</name>
        <dbReference type="ChEBI" id="CHEBI:29101"/>
        <note>structural</note>
    </ligand>
</feature>
<evidence type="ECO:0000256" key="1">
    <source>
        <dbReference type="ARBA" id="ARBA00004651"/>
    </source>
</evidence>
<dbReference type="GO" id="GO:0046872">
    <property type="term" value="F:metal ion binding"/>
    <property type="evidence" value="ECO:0007669"/>
    <property type="project" value="UniProtKB-KW"/>
</dbReference>
<feature type="compositionally biased region" description="Basic and acidic residues" evidence="11">
    <location>
        <begin position="170"/>
        <end position="180"/>
    </location>
</feature>
<evidence type="ECO:0000256" key="7">
    <source>
        <dbReference type="ARBA" id="ARBA00035120"/>
    </source>
</evidence>
<evidence type="ECO:0000256" key="10">
    <source>
        <dbReference type="HAMAP-Rule" id="MF_00454"/>
    </source>
</evidence>
<keyword evidence="10" id="KW-0406">Ion transport</keyword>
<evidence type="ECO:0000256" key="6">
    <source>
        <dbReference type="ARBA" id="ARBA00023303"/>
    </source>
</evidence>
<dbReference type="EMBL" id="PKKJ01000018">
    <property type="protein sequence ID" value="PKY65655.1"/>
    <property type="molecule type" value="Genomic_DNA"/>
</dbReference>
<organism evidence="12 13">
    <name type="scientific">Schaalia turicensis</name>
    <dbReference type="NCBI Taxonomy" id="131111"/>
    <lineage>
        <taxon>Bacteria</taxon>
        <taxon>Bacillati</taxon>
        <taxon>Actinomycetota</taxon>
        <taxon>Actinomycetes</taxon>
        <taxon>Actinomycetales</taxon>
        <taxon>Actinomycetaceae</taxon>
        <taxon>Schaalia</taxon>
    </lineage>
</organism>
<evidence type="ECO:0000256" key="9">
    <source>
        <dbReference type="ARBA" id="ARBA00049940"/>
    </source>
</evidence>
<feature type="transmembrane region" description="Helical" evidence="10">
    <location>
        <begin position="78"/>
        <end position="101"/>
    </location>
</feature>
<accession>A0A2I1I3F4</accession>
<evidence type="ECO:0000256" key="4">
    <source>
        <dbReference type="ARBA" id="ARBA00022989"/>
    </source>
</evidence>
<sequence>MNDSAKPVQRIWPYVAVGGALGALVRAGVDYLTVFFPDSVVISHAVPIMWSTVLVNLLGAFVLGVVVPLLADPSRERVRLLVATGFLGSFTTYGTLIAATANGMIASGSIVGAIVPALASLTLLFLGVVCAGCGFALGRFVKFGVFEVFEVIDEAGSSVSSPSSDTAGMVDRETFAEEEK</sequence>
<keyword evidence="4 10" id="KW-1133">Transmembrane helix</keyword>